<evidence type="ECO:0000313" key="6">
    <source>
        <dbReference type="EMBL" id="TDN50909.1"/>
    </source>
</evidence>
<dbReference type="PANTHER" id="PTHR11019">
    <property type="entry name" value="HTH-TYPE TRANSCRIPTIONAL REGULATOR NIMR"/>
    <property type="match status" value="1"/>
</dbReference>
<keyword evidence="7" id="KW-1185">Reference proteome</keyword>
<keyword evidence="2" id="KW-0805">Transcription regulation</keyword>
<evidence type="ECO:0000256" key="1">
    <source>
        <dbReference type="ARBA" id="ARBA00022491"/>
    </source>
</evidence>
<dbReference type="PROSITE" id="PS01124">
    <property type="entry name" value="HTH_ARAC_FAMILY_2"/>
    <property type="match status" value="1"/>
</dbReference>
<dbReference type="Pfam" id="PF12833">
    <property type="entry name" value="HTH_18"/>
    <property type="match status" value="1"/>
</dbReference>
<organism evidence="6 7">
    <name type="scientific">Azoarcus indigens</name>
    <dbReference type="NCBI Taxonomy" id="29545"/>
    <lineage>
        <taxon>Bacteria</taxon>
        <taxon>Pseudomonadati</taxon>
        <taxon>Pseudomonadota</taxon>
        <taxon>Betaproteobacteria</taxon>
        <taxon>Rhodocyclales</taxon>
        <taxon>Zoogloeaceae</taxon>
        <taxon>Azoarcus</taxon>
    </lineage>
</organism>
<dbReference type="Gene3D" id="1.10.10.60">
    <property type="entry name" value="Homeodomain-like"/>
    <property type="match status" value="2"/>
</dbReference>
<feature type="domain" description="HTH araC/xylS-type" evidence="5">
    <location>
        <begin position="160"/>
        <end position="257"/>
    </location>
</feature>
<reference evidence="6 7" key="1">
    <citation type="submission" date="2019-03" db="EMBL/GenBank/DDBJ databases">
        <title>Genomic Encyclopedia of Type Strains, Phase IV (KMG-IV): sequencing the most valuable type-strain genomes for metagenomic binning, comparative biology and taxonomic classification.</title>
        <authorList>
            <person name="Goeker M."/>
        </authorList>
    </citation>
    <scope>NUCLEOTIDE SEQUENCE [LARGE SCALE GENOMIC DNA]</scope>
    <source>
        <strain evidence="6 7">DSM 12121</strain>
    </source>
</reference>
<dbReference type="InterPro" id="IPR014710">
    <property type="entry name" value="RmlC-like_jellyroll"/>
</dbReference>
<dbReference type="PRINTS" id="PR00032">
    <property type="entry name" value="HTHARAC"/>
</dbReference>
<comment type="caution">
    <text evidence="6">The sequence shown here is derived from an EMBL/GenBank/DDBJ whole genome shotgun (WGS) entry which is preliminary data.</text>
</comment>
<evidence type="ECO:0000313" key="7">
    <source>
        <dbReference type="Proteomes" id="UP000295129"/>
    </source>
</evidence>
<dbReference type="OrthoDB" id="9804543at2"/>
<evidence type="ECO:0000256" key="2">
    <source>
        <dbReference type="ARBA" id="ARBA00023015"/>
    </source>
</evidence>
<dbReference type="PANTHER" id="PTHR11019:SF159">
    <property type="entry name" value="TRANSCRIPTIONAL REGULATOR-RELATED"/>
    <property type="match status" value="1"/>
</dbReference>
<dbReference type="SMART" id="SM00342">
    <property type="entry name" value="HTH_ARAC"/>
    <property type="match status" value="1"/>
</dbReference>
<dbReference type="CDD" id="cd06124">
    <property type="entry name" value="cupin_NimR-like_N"/>
    <property type="match status" value="1"/>
</dbReference>
<keyword evidence="3" id="KW-0238">DNA-binding</keyword>
<evidence type="ECO:0000256" key="4">
    <source>
        <dbReference type="ARBA" id="ARBA00023163"/>
    </source>
</evidence>
<gene>
    <name evidence="6" type="ORF">C7389_108153</name>
</gene>
<dbReference type="SUPFAM" id="SSF46689">
    <property type="entry name" value="Homeodomain-like"/>
    <property type="match status" value="1"/>
</dbReference>
<dbReference type="FunFam" id="1.10.10.60:FF:000132">
    <property type="entry name" value="AraC family transcriptional regulator"/>
    <property type="match status" value="1"/>
</dbReference>
<dbReference type="InterPro" id="IPR020449">
    <property type="entry name" value="Tscrpt_reg_AraC-type_HTH"/>
</dbReference>
<name>A0A4R6E1L8_9RHOO</name>
<dbReference type="GO" id="GO:0003700">
    <property type="term" value="F:DNA-binding transcription factor activity"/>
    <property type="evidence" value="ECO:0007669"/>
    <property type="project" value="InterPro"/>
</dbReference>
<dbReference type="SUPFAM" id="SSF51182">
    <property type="entry name" value="RmlC-like cupins"/>
    <property type="match status" value="1"/>
</dbReference>
<sequence length="260" mass="28317">MPRTIVDLPARRPPTAADPIAVAIRKPPRDSVIPYHAHAWGQLAFPVSGALCLDVPGSRWLVPPYRAVWVPPGIPHEVLLLGKVEMHTVHVAAELAPLPPAQCTVIEIGPLARELISALAASPPPSGEHLRQIQALLLTELAHARTLDLRLPQPADRRLRALCEALMDDPADTAPLEEWAQRVGASARTLARLFQAEMGMSFGLWRQQVRLNRATVLAAQGRPYAEIAAELGYASPSAFSAMFRRAYGMSPRRFFGGQPA</sequence>
<protein>
    <submittedName>
        <fullName evidence="6">AraC family transcriptional regulator</fullName>
    </submittedName>
</protein>
<dbReference type="RefSeq" id="WP_133591385.1">
    <property type="nucleotide sequence ID" value="NZ_SNVV01000008.1"/>
</dbReference>
<dbReference type="GO" id="GO:0043565">
    <property type="term" value="F:sequence-specific DNA binding"/>
    <property type="evidence" value="ECO:0007669"/>
    <property type="project" value="InterPro"/>
</dbReference>
<dbReference type="AlphaFoldDB" id="A0A4R6E1L8"/>
<evidence type="ECO:0000256" key="3">
    <source>
        <dbReference type="ARBA" id="ARBA00023125"/>
    </source>
</evidence>
<dbReference type="Gene3D" id="2.60.120.10">
    <property type="entry name" value="Jelly Rolls"/>
    <property type="match status" value="1"/>
</dbReference>
<evidence type="ECO:0000259" key="5">
    <source>
        <dbReference type="PROSITE" id="PS01124"/>
    </source>
</evidence>
<keyword evidence="1" id="KW-0678">Repressor</keyword>
<dbReference type="EMBL" id="SNVV01000008">
    <property type="protein sequence ID" value="TDN50909.1"/>
    <property type="molecule type" value="Genomic_DNA"/>
</dbReference>
<keyword evidence="4" id="KW-0804">Transcription</keyword>
<dbReference type="InterPro" id="IPR018060">
    <property type="entry name" value="HTH_AraC"/>
</dbReference>
<dbReference type="InterPro" id="IPR009057">
    <property type="entry name" value="Homeodomain-like_sf"/>
</dbReference>
<proteinExistence type="predicted"/>
<dbReference type="Proteomes" id="UP000295129">
    <property type="component" value="Unassembled WGS sequence"/>
</dbReference>
<accession>A0A4R6E1L8</accession>
<dbReference type="InterPro" id="IPR011051">
    <property type="entry name" value="RmlC_Cupin_sf"/>
</dbReference>